<name>A0AAN0RKE9_9RHOB</name>
<dbReference type="Pfam" id="PF07045">
    <property type="entry name" value="DUF1330"/>
    <property type="match status" value="1"/>
</dbReference>
<dbReference type="AlphaFoldDB" id="A0AAN0RKE9"/>
<dbReference type="SUPFAM" id="SSF54909">
    <property type="entry name" value="Dimeric alpha+beta barrel"/>
    <property type="match status" value="1"/>
</dbReference>
<dbReference type="Gene3D" id="3.30.70.100">
    <property type="match status" value="1"/>
</dbReference>
<proteinExistence type="predicted"/>
<accession>A0AAN0RKE9</accession>
<organism evidence="2 3">
    <name type="scientific">Planktomarina temperata RCA23</name>
    <dbReference type="NCBI Taxonomy" id="666509"/>
    <lineage>
        <taxon>Bacteria</taxon>
        <taxon>Pseudomonadati</taxon>
        <taxon>Pseudomonadota</taxon>
        <taxon>Alphaproteobacteria</taxon>
        <taxon>Rhodobacterales</taxon>
        <taxon>Paracoccaceae</taxon>
        <taxon>Planktomarina</taxon>
    </lineage>
</organism>
<protein>
    <recommendedName>
        <fullName evidence="1">DUF1330 domain-containing protein</fullName>
    </recommendedName>
</protein>
<dbReference type="Proteomes" id="UP000028680">
    <property type="component" value="Chromosome"/>
</dbReference>
<gene>
    <name evidence="2" type="ORF">RCA23_c22580</name>
</gene>
<keyword evidence="3" id="KW-1185">Reference proteome</keyword>
<reference evidence="2 3" key="1">
    <citation type="journal article" date="2014" name="ISME J.">
        <title>Adaptation of an abundant Roseobacter RCA organism to pelagic systems revealed by genomic and transcriptomic analyses.</title>
        <authorList>
            <person name="Voget S."/>
            <person name="Wemheuer B."/>
            <person name="Brinkhoff T."/>
            <person name="Vollmers J."/>
            <person name="Dietrich S."/>
            <person name="Giebel H.A."/>
            <person name="Beardsley C."/>
            <person name="Sardemann C."/>
            <person name="Bakenhus I."/>
            <person name="Billerbeck S."/>
            <person name="Daniel R."/>
            <person name="Simon M."/>
        </authorList>
    </citation>
    <scope>NUCLEOTIDE SEQUENCE [LARGE SCALE GENOMIC DNA]</scope>
    <source>
        <strain evidence="2 3">RCA23</strain>
    </source>
</reference>
<dbReference type="InterPro" id="IPR011008">
    <property type="entry name" value="Dimeric_a/b-barrel"/>
</dbReference>
<evidence type="ECO:0000313" key="2">
    <source>
        <dbReference type="EMBL" id="AII87781.1"/>
    </source>
</evidence>
<sequence length="99" mass="10625">MPKGYILSAHRSEANAAKKAAYNLLARDALKLAGGQVIVMAKPGSNLSVRENGIEQSTVIIKFQSYELALAAYESPQYQEALAALDGGADRDVRIFEGL</sequence>
<feature type="domain" description="DUF1330" evidence="1">
    <location>
        <begin position="3"/>
        <end position="99"/>
    </location>
</feature>
<dbReference type="EMBL" id="CP003984">
    <property type="protein sequence ID" value="AII87781.1"/>
    <property type="molecule type" value="Genomic_DNA"/>
</dbReference>
<dbReference type="KEGG" id="ptp:RCA23_c22580"/>
<dbReference type="InterPro" id="IPR010753">
    <property type="entry name" value="DUF1330"/>
</dbReference>
<evidence type="ECO:0000313" key="3">
    <source>
        <dbReference type="Proteomes" id="UP000028680"/>
    </source>
</evidence>
<evidence type="ECO:0000259" key="1">
    <source>
        <dbReference type="Pfam" id="PF07045"/>
    </source>
</evidence>